<dbReference type="EMBL" id="AWEX01000025">
    <property type="protein sequence ID" value="KED04845.1"/>
    <property type="molecule type" value="Genomic_DNA"/>
</dbReference>
<accession>A0A922NVP0</accession>
<gene>
    <name evidence="1" type="ORF">CECT5772_03084</name>
</gene>
<evidence type="ECO:0000313" key="2">
    <source>
        <dbReference type="Proteomes" id="UP000028704"/>
    </source>
</evidence>
<dbReference type="AlphaFoldDB" id="A0A922NVP0"/>
<feature type="non-terminal residue" evidence="1">
    <location>
        <position position="1"/>
    </location>
</feature>
<comment type="caution">
    <text evidence="1">The sequence shown here is derived from an EMBL/GenBank/DDBJ whole genome shotgun (WGS) entry which is preliminary data.</text>
</comment>
<proteinExistence type="predicted"/>
<dbReference type="Proteomes" id="UP000028704">
    <property type="component" value="Unassembled WGS sequence"/>
</dbReference>
<sequence>KFMRRHLKVVLLLAALLAFIVNEGNFPWWPWGP</sequence>
<protein>
    <submittedName>
        <fullName evidence="1">Uncharacterized protein</fullName>
    </submittedName>
</protein>
<organism evidence="1 2">
    <name type="scientific">Streptococcus equi subsp. ruminatorum CECT 5772</name>
    <dbReference type="NCBI Taxonomy" id="1051981"/>
    <lineage>
        <taxon>Bacteria</taxon>
        <taxon>Bacillati</taxon>
        <taxon>Bacillota</taxon>
        <taxon>Bacilli</taxon>
        <taxon>Lactobacillales</taxon>
        <taxon>Streptococcaceae</taxon>
        <taxon>Streptococcus</taxon>
    </lineage>
</organism>
<reference evidence="1 2" key="1">
    <citation type="journal article" date="2014" name="Int. J. Syst. Evol. Microbiol.">
        <title>Phylogenomics and the dynamic genome evolution of the genus Streptococcus.</title>
        <authorList>
            <consortium name="The Broad Institute Genome Sequencing Platform"/>
            <person name="Richards V.P."/>
            <person name="Palmer S.R."/>
            <person name="Pavinski Bitar P.D."/>
            <person name="Qin X."/>
            <person name="Weinstock G.M."/>
            <person name="Highlander S.K."/>
            <person name="Town C.D."/>
            <person name="Burne R.A."/>
            <person name="Stanhope M.J."/>
        </authorList>
    </citation>
    <scope>NUCLEOTIDE SEQUENCE [LARGE SCALE GENOMIC DNA]</scope>
    <source>
        <strain evidence="1 2">CECT 5772</strain>
    </source>
</reference>
<evidence type="ECO:0000313" key="1">
    <source>
        <dbReference type="EMBL" id="KED04845.1"/>
    </source>
</evidence>
<name>A0A922NVP0_9STRE</name>